<feature type="compositionally biased region" description="Basic and acidic residues" evidence="1">
    <location>
        <begin position="34"/>
        <end position="49"/>
    </location>
</feature>
<protein>
    <submittedName>
        <fullName evidence="2">Uncharacterized protein</fullName>
    </submittedName>
</protein>
<dbReference type="Proteomes" id="UP000643165">
    <property type="component" value="Unassembled WGS sequence"/>
</dbReference>
<comment type="caution">
    <text evidence="2">The sequence shown here is derived from an EMBL/GenBank/DDBJ whole genome shotgun (WGS) entry which is preliminary data.</text>
</comment>
<feature type="region of interest" description="Disordered" evidence="1">
    <location>
        <begin position="31"/>
        <end position="55"/>
    </location>
</feature>
<gene>
    <name evidence="2" type="ORF">Vlu01_44350</name>
</gene>
<reference evidence="2 3" key="1">
    <citation type="submission" date="2021-01" db="EMBL/GenBank/DDBJ databases">
        <title>Whole genome shotgun sequence of Verrucosispora lutea NBRC 106530.</title>
        <authorList>
            <person name="Komaki H."/>
            <person name="Tamura T."/>
        </authorList>
    </citation>
    <scope>NUCLEOTIDE SEQUENCE [LARGE SCALE GENOMIC DNA]</scope>
    <source>
        <strain evidence="2 3">NBRC 106530</strain>
    </source>
</reference>
<organism evidence="2 3">
    <name type="scientific">Micromonospora lutea</name>
    <dbReference type="NCBI Taxonomy" id="419825"/>
    <lineage>
        <taxon>Bacteria</taxon>
        <taxon>Bacillati</taxon>
        <taxon>Actinomycetota</taxon>
        <taxon>Actinomycetes</taxon>
        <taxon>Micromonosporales</taxon>
        <taxon>Micromonosporaceae</taxon>
        <taxon>Micromonospora</taxon>
    </lineage>
</organism>
<evidence type="ECO:0000313" key="2">
    <source>
        <dbReference type="EMBL" id="GIJ23811.1"/>
    </source>
</evidence>
<dbReference type="RefSeq" id="WP_204002739.1">
    <property type="nucleotide sequence ID" value="NZ_BOPB01000028.1"/>
</dbReference>
<accession>A0ABQ4J1A9</accession>
<proteinExistence type="predicted"/>
<sequence length="55" mass="6082">MTSTVELERLVRTSDLHGLARRMQQAVLAAGARPAHDDVSEGVREKQNLRPDVIS</sequence>
<keyword evidence="3" id="KW-1185">Reference proteome</keyword>
<evidence type="ECO:0000313" key="3">
    <source>
        <dbReference type="Proteomes" id="UP000643165"/>
    </source>
</evidence>
<name>A0ABQ4J1A9_9ACTN</name>
<evidence type="ECO:0000256" key="1">
    <source>
        <dbReference type="SAM" id="MobiDB-lite"/>
    </source>
</evidence>
<dbReference type="EMBL" id="BOPB01000028">
    <property type="protein sequence ID" value="GIJ23811.1"/>
    <property type="molecule type" value="Genomic_DNA"/>
</dbReference>